<dbReference type="Gene3D" id="1.20.1070.10">
    <property type="entry name" value="Rhodopsin 7-helix transmembrane proteins"/>
    <property type="match status" value="1"/>
</dbReference>
<feature type="region of interest" description="Disordered" evidence="9">
    <location>
        <begin position="223"/>
        <end position="256"/>
    </location>
</feature>
<feature type="domain" description="G-protein coupled receptors family 1 profile" evidence="11">
    <location>
        <begin position="28"/>
        <end position="336"/>
    </location>
</feature>
<keyword evidence="5 10" id="KW-0472">Membrane</keyword>
<feature type="transmembrane region" description="Helical" evidence="10">
    <location>
        <begin position="89"/>
        <end position="111"/>
    </location>
</feature>
<keyword evidence="4 8" id="KW-0297">G-protein coupled receptor</keyword>
<evidence type="ECO:0000256" key="2">
    <source>
        <dbReference type="ARBA" id="ARBA00022692"/>
    </source>
</evidence>
<dbReference type="PANTHER" id="PTHR24243:SF233">
    <property type="entry name" value="THYROTROPIN-RELEASING HORMONE RECEPTOR"/>
    <property type="match status" value="1"/>
</dbReference>
<proteinExistence type="evidence at transcript level"/>
<reference evidence="12" key="1">
    <citation type="journal article" date="2015" name="Cell Rep.">
        <title>Large-Scale Combinatorial Deorphanization of Platynereis Neuropeptide GPCRs.</title>
        <authorList>
            <person name="Bauknecht P.M."/>
            <person name="Jekely G."/>
        </authorList>
    </citation>
    <scope>NUCLEOTIDE SEQUENCE</scope>
</reference>
<feature type="transmembrane region" description="Helical" evidence="10">
    <location>
        <begin position="277"/>
        <end position="295"/>
    </location>
</feature>
<dbReference type="EMBL" id="KP293969">
    <property type="protein sequence ID" value="AKQ63023.1"/>
    <property type="molecule type" value="mRNA"/>
</dbReference>
<dbReference type="InterPro" id="IPR000276">
    <property type="entry name" value="GPCR_Rhodpsn"/>
</dbReference>
<evidence type="ECO:0000256" key="6">
    <source>
        <dbReference type="ARBA" id="ARBA00023170"/>
    </source>
</evidence>
<dbReference type="SUPFAM" id="SSF81321">
    <property type="entry name" value="Family A G protein-coupled receptor-like"/>
    <property type="match status" value="1"/>
</dbReference>
<name>A0A0K0PUH0_PLADU</name>
<feature type="transmembrane region" description="Helical" evidence="10">
    <location>
        <begin position="315"/>
        <end position="339"/>
    </location>
</feature>
<dbReference type="InterPro" id="IPR017452">
    <property type="entry name" value="GPCR_Rhodpsn_7TM"/>
</dbReference>
<dbReference type="GO" id="GO:0004930">
    <property type="term" value="F:G protein-coupled receptor activity"/>
    <property type="evidence" value="ECO:0007669"/>
    <property type="project" value="UniProtKB-KW"/>
</dbReference>
<evidence type="ECO:0000259" key="11">
    <source>
        <dbReference type="PROSITE" id="PS50262"/>
    </source>
</evidence>
<evidence type="ECO:0000256" key="7">
    <source>
        <dbReference type="ARBA" id="ARBA00023224"/>
    </source>
</evidence>
<evidence type="ECO:0000313" key="12">
    <source>
        <dbReference type="EMBL" id="AKQ63023.1"/>
    </source>
</evidence>
<evidence type="ECO:0000256" key="8">
    <source>
        <dbReference type="RuleBase" id="RU000688"/>
    </source>
</evidence>
<organism evidence="12">
    <name type="scientific">Platynereis dumerilii</name>
    <name type="common">Dumeril's clam worm</name>
    <dbReference type="NCBI Taxonomy" id="6359"/>
    <lineage>
        <taxon>Eukaryota</taxon>
        <taxon>Metazoa</taxon>
        <taxon>Spiralia</taxon>
        <taxon>Lophotrochozoa</taxon>
        <taxon>Annelida</taxon>
        <taxon>Polychaeta</taxon>
        <taxon>Errantia</taxon>
        <taxon>Phyllodocida</taxon>
        <taxon>Nereididae</taxon>
        <taxon>Platynereis</taxon>
    </lineage>
</organism>
<dbReference type="PROSITE" id="PS00237">
    <property type="entry name" value="G_PROTEIN_RECEP_F1_1"/>
    <property type="match status" value="1"/>
</dbReference>
<dbReference type="PROSITE" id="PS50262">
    <property type="entry name" value="G_PROTEIN_RECEP_F1_2"/>
    <property type="match status" value="1"/>
</dbReference>
<comment type="similarity">
    <text evidence="8">Belongs to the G-protein coupled receptor 1 family.</text>
</comment>
<dbReference type="GO" id="GO:0005886">
    <property type="term" value="C:plasma membrane"/>
    <property type="evidence" value="ECO:0007669"/>
    <property type="project" value="TreeGrafter"/>
</dbReference>
<protein>
    <submittedName>
        <fullName evidence="12">Orphan G-protein coupled receptor 23</fullName>
    </submittedName>
</protein>
<dbReference type="AlphaFoldDB" id="A0A0K0PUH0"/>
<feature type="transmembrane region" description="Helical" evidence="10">
    <location>
        <begin position="131"/>
        <end position="150"/>
    </location>
</feature>
<evidence type="ECO:0000256" key="1">
    <source>
        <dbReference type="ARBA" id="ARBA00004141"/>
    </source>
</evidence>
<feature type="compositionally biased region" description="Polar residues" evidence="9">
    <location>
        <begin position="232"/>
        <end position="256"/>
    </location>
</feature>
<evidence type="ECO:0000256" key="9">
    <source>
        <dbReference type="SAM" id="MobiDB-lite"/>
    </source>
</evidence>
<dbReference type="Pfam" id="PF00001">
    <property type="entry name" value="7tm_1"/>
    <property type="match status" value="1"/>
</dbReference>
<evidence type="ECO:0000256" key="4">
    <source>
        <dbReference type="ARBA" id="ARBA00023040"/>
    </source>
</evidence>
<evidence type="ECO:0000256" key="10">
    <source>
        <dbReference type="SAM" id="Phobius"/>
    </source>
</evidence>
<dbReference type="PANTHER" id="PTHR24243">
    <property type="entry name" value="G-PROTEIN COUPLED RECEPTOR"/>
    <property type="match status" value="1"/>
</dbReference>
<feature type="transmembrane region" description="Helical" evidence="10">
    <location>
        <begin position="16"/>
        <end position="37"/>
    </location>
</feature>
<evidence type="ECO:0000256" key="5">
    <source>
        <dbReference type="ARBA" id="ARBA00023136"/>
    </source>
</evidence>
<keyword evidence="3 10" id="KW-1133">Transmembrane helix</keyword>
<feature type="transmembrane region" description="Helical" evidence="10">
    <location>
        <begin position="184"/>
        <end position="212"/>
    </location>
</feature>
<keyword evidence="6 8" id="KW-0675">Receptor</keyword>
<accession>A0A0K0PUH0</accession>
<keyword evidence="2 8" id="KW-0812">Transmembrane</keyword>
<evidence type="ECO:0000256" key="3">
    <source>
        <dbReference type="ARBA" id="ARBA00022989"/>
    </source>
</evidence>
<comment type="subcellular location">
    <subcellularLocation>
        <location evidence="1">Membrane</location>
        <topology evidence="1">Multi-pass membrane protein</topology>
    </subcellularLocation>
</comment>
<dbReference type="PRINTS" id="PR00237">
    <property type="entry name" value="GPCRRHODOPSN"/>
</dbReference>
<feature type="transmembrane region" description="Helical" evidence="10">
    <location>
        <begin position="49"/>
        <end position="69"/>
    </location>
</feature>
<keyword evidence="7 8" id="KW-0807">Transducer</keyword>
<sequence>MFLPWTKDRAFLPTSITYGLAFVVGVIGNGLVVFALLGDKKARNATSAFLVSLAVADLLFLLVCVPYEAASKLVNYWSGGLVLCKVSGYVDMLTAAASILNLTAVSVERYVVIVHPMKTRSWFTLGNTIKVILIVWLVALLLCSPILHIMSTATTLFYNNASYEIRQECWDSNFRNQDERIAFAWYQLLIMFLLPLIVMGYCYAIVIHVLWLSTKQLAKMTHGSRDDESRQRLTGNNSFSTPTQRIGGTAGHSSGRSVIRQAVKDQSAEVREARKQVIRMLLTIIVIFLLCWGPKLILTILKRHELAMLHREDAFAINLAINLLPYLQSAVNPIIYGFMSKNFRRSLRSACRSRCKVDPGSVCRRRKPNVNEYDMDTRSMTINGAYTSRYSPSNTKAGRTIMTTIVSDI</sequence>